<keyword evidence="6" id="KW-1185">Reference proteome</keyword>
<dbReference type="PRINTS" id="PR00081">
    <property type="entry name" value="GDHRDH"/>
</dbReference>
<dbReference type="PROSITE" id="PS00061">
    <property type="entry name" value="ADH_SHORT"/>
    <property type="match status" value="1"/>
</dbReference>
<proteinExistence type="inferred from homology"/>
<dbReference type="PRINTS" id="PR00080">
    <property type="entry name" value="SDRFAMILY"/>
</dbReference>
<dbReference type="GO" id="GO:0016616">
    <property type="term" value="F:oxidoreductase activity, acting on the CH-OH group of donors, NAD or NADP as acceptor"/>
    <property type="evidence" value="ECO:0007669"/>
    <property type="project" value="TreeGrafter"/>
</dbReference>
<dbReference type="Gene3D" id="3.40.50.720">
    <property type="entry name" value="NAD(P)-binding Rossmann-like Domain"/>
    <property type="match status" value="1"/>
</dbReference>
<dbReference type="PANTHER" id="PTHR42760">
    <property type="entry name" value="SHORT-CHAIN DEHYDROGENASES/REDUCTASES FAMILY MEMBER"/>
    <property type="match status" value="1"/>
</dbReference>
<evidence type="ECO:0000256" key="4">
    <source>
        <dbReference type="RuleBase" id="RU000363"/>
    </source>
</evidence>
<gene>
    <name evidence="5" type="ORF">FE257_001175</name>
</gene>
<dbReference type="Pfam" id="PF00106">
    <property type="entry name" value="adh_short"/>
    <property type="match status" value="1"/>
</dbReference>
<keyword evidence="3" id="KW-0560">Oxidoreductase</keyword>
<evidence type="ECO:0000313" key="6">
    <source>
        <dbReference type="Proteomes" id="UP001194746"/>
    </source>
</evidence>
<evidence type="ECO:0000256" key="2">
    <source>
        <dbReference type="ARBA" id="ARBA00022857"/>
    </source>
</evidence>
<dbReference type="AlphaFoldDB" id="A0AAD4GPU0"/>
<comment type="similarity">
    <text evidence="1 4">Belongs to the short-chain dehydrogenases/reductases (SDR) family.</text>
</comment>
<dbReference type="InterPro" id="IPR036291">
    <property type="entry name" value="NAD(P)-bd_dom_sf"/>
</dbReference>
<reference evidence="5" key="2">
    <citation type="submission" date="2020-02" db="EMBL/GenBank/DDBJ databases">
        <authorList>
            <person name="Gilchrist C.L.M."/>
            <person name="Chooi Y.-H."/>
        </authorList>
    </citation>
    <scope>NUCLEOTIDE SEQUENCE</scope>
    <source>
        <strain evidence="5">MST-FP2251</strain>
    </source>
</reference>
<sequence length="243" mass="26075">MAKHLSINQLFSLQDKTVICTGATGGIGLEMCKCFGEAGADIVSIQLPNDPNAASLSNFLTQIGRKFWIFECDLADTSAIRATFRAIWNAGIKPSVLLNCAGVNRRRPVTEMTEEDLDLILSINLKATYIVAQEFGKRLLNLRIPGKIINIGSVTSFRGMYNVSAYASSKGGVIQMTKAFSNEFAPHGIQNDTAYNDCILRGTPEGRWGTPEDLRGAAIFLASGASDFVTGSSLIVDGGMLAA</sequence>
<dbReference type="GO" id="GO:0044550">
    <property type="term" value="P:secondary metabolite biosynthetic process"/>
    <property type="evidence" value="ECO:0007669"/>
    <property type="project" value="UniProtKB-ARBA"/>
</dbReference>
<protein>
    <submittedName>
        <fullName evidence="5">Uncharacterized protein</fullName>
    </submittedName>
</protein>
<dbReference type="SUPFAM" id="SSF51735">
    <property type="entry name" value="NAD(P)-binding Rossmann-fold domains"/>
    <property type="match status" value="1"/>
</dbReference>
<comment type="caution">
    <text evidence="5">The sequence shown here is derived from an EMBL/GenBank/DDBJ whole genome shotgun (WGS) entry which is preliminary data.</text>
</comment>
<dbReference type="PANTHER" id="PTHR42760:SF5">
    <property type="entry name" value="2-DEHYDRO-3-DEOXY-D-GLUCONATE 5-DEHYDROGENASE"/>
    <property type="match status" value="1"/>
</dbReference>
<dbReference type="EMBL" id="VCAU01000110">
    <property type="protein sequence ID" value="KAF9884832.1"/>
    <property type="molecule type" value="Genomic_DNA"/>
</dbReference>
<dbReference type="InterPro" id="IPR002347">
    <property type="entry name" value="SDR_fam"/>
</dbReference>
<evidence type="ECO:0000313" key="5">
    <source>
        <dbReference type="EMBL" id="KAF9884832.1"/>
    </source>
</evidence>
<dbReference type="Proteomes" id="UP001194746">
    <property type="component" value="Unassembled WGS sequence"/>
</dbReference>
<accession>A0AAD4GPU0</accession>
<keyword evidence="2" id="KW-0521">NADP</keyword>
<organism evidence="5 6">
    <name type="scientific">Aspergillus nanangensis</name>
    <dbReference type="NCBI Taxonomy" id="2582783"/>
    <lineage>
        <taxon>Eukaryota</taxon>
        <taxon>Fungi</taxon>
        <taxon>Dikarya</taxon>
        <taxon>Ascomycota</taxon>
        <taxon>Pezizomycotina</taxon>
        <taxon>Eurotiomycetes</taxon>
        <taxon>Eurotiomycetidae</taxon>
        <taxon>Eurotiales</taxon>
        <taxon>Aspergillaceae</taxon>
        <taxon>Aspergillus</taxon>
        <taxon>Aspergillus subgen. Circumdati</taxon>
    </lineage>
</organism>
<reference evidence="5" key="1">
    <citation type="journal article" date="2019" name="Beilstein J. Org. Chem.">
        <title>Nanangenines: drimane sesquiterpenoids as the dominant metabolite cohort of a novel Australian fungus, Aspergillus nanangensis.</title>
        <authorList>
            <person name="Lacey H.J."/>
            <person name="Gilchrist C.L.M."/>
            <person name="Crombie A."/>
            <person name="Kalaitzis J.A."/>
            <person name="Vuong D."/>
            <person name="Rutledge P.J."/>
            <person name="Turner P."/>
            <person name="Pitt J.I."/>
            <person name="Lacey E."/>
            <person name="Chooi Y.H."/>
            <person name="Piggott A.M."/>
        </authorList>
    </citation>
    <scope>NUCLEOTIDE SEQUENCE</scope>
    <source>
        <strain evidence="5">MST-FP2251</strain>
    </source>
</reference>
<evidence type="ECO:0000256" key="1">
    <source>
        <dbReference type="ARBA" id="ARBA00006484"/>
    </source>
</evidence>
<dbReference type="InterPro" id="IPR020904">
    <property type="entry name" value="Sc_DH/Rdtase_CS"/>
</dbReference>
<name>A0AAD4GPU0_ASPNN</name>
<evidence type="ECO:0000256" key="3">
    <source>
        <dbReference type="ARBA" id="ARBA00023002"/>
    </source>
</evidence>